<protein>
    <submittedName>
        <fullName evidence="1">Uncharacterized protein</fullName>
    </submittedName>
</protein>
<accession>A0A0E9XGD3</accession>
<dbReference type="AlphaFoldDB" id="A0A0E9XGD3"/>
<proteinExistence type="predicted"/>
<dbReference type="EMBL" id="GBXM01007844">
    <property type="protein sequence ID" value="JAI00734.1"/>
    <property type="molecule type" value="Transcribed_RNA"/>
</dbReference>
<evidence type="ECO:0000313" key="1">
    <source>
        <dbReference type="EMBL" id="JAI00734.1"/>
    </source>
</evidence>
<sequence>MNPSRTKFLLNKTCNTR</sequence>
<reference evidence="1" key="1">
    <citation type="submission" date="2014-11" db="EMBL/GenBank/DDBJ databases">
        <authorList>
            <person name="Amaro Gonzalez C."/>
        </authorList>
    </citation>
    <scope>NUCLEOTIDE SEQUENCE</scope>
</reference>
<organism evidence="1">
    <name type="scientific">Anguilla anguilla</name>
    <name type="common">European freshwater eel</name>
    <name type="synonym">Muraena anguilla</name>
    <dbReference type="NCBI Taxonomy" id="7936"/>
    <lineage>
        <taxon>Eukaryota</taxon>
        <taxon>Metazoa</taxon>
        <taxon>Chordata</taxon>
        <taxon>Craniata</taxon>
        <taxon>Vertebrata</taxon>
        <taxon>Euteleostomi</taxon>
        <taxon>Actinopterygii</taxon>
        <taxon>Neopterygii</taxon>
        <taxon>Teleostei</taxon>
        <taxon>Anguilliformes</taxon>
        <taxon>Anguillidae</taxon>
        <taxon>Anguilla</taxon>
    </lineage>
</organism>
<name>A0A0E9XGD3_ANGAN</name>
<reference evidence="1" key="2">
    <citation type="journal article" date="2015" name="Fish Shellfish Immunol.">
        <title>Early steps in the European eel (Anguilla anguilla)-Vibrio vulnificus interaction in the gills: Role of the RtxA13 toxin.</title>
        <authorList>
            <person name="Callol A."/>
            <person name="Pajuelo D."/>
            <person name="Ebbesson L."/>
            <person name="Teles M."/>
            <person name="MacKenzie S."/>
            <person name="Amaro C."/>
        </authorList>
    </citation>
    <scope>NUCLEOTIDE SEQUENCE</scope>
</reference>